<dbReference type="KEGG" id="apln:108733260"/>
<feature type="region of interest" description="Disordered" evidence="5">
    <location>
        <begin position="1"/>
        <end position="24"/>
    </location>
</feature>
<keyword evidence="8" id="KW-1185">Reference proteome</keyword>
<feature type="compositionally biased region" description="Acidic residues" evidence="5">
    <location>
        <begin position="394"/>
        <end position="407"/>
    </location>
</feature>
<feature type="compositionally biased region" description="Acidic residues" evidence="5">
    <location>
        <begin position="497"/>
        <end position="507"/>
    </location>
</feature>
<sequence length="684" mass="80161">MENDSRFSHIATDPKFRRIPKSERKVKIDKRFQSMFKDKQFKVKYTTDKRGRPVNHTSNEDLKRYYDLSSESESEESTDTEKNDSEVGKYVRPSSQERKLQLKSEELTSSKQLKVKHKSDENIHSDVKQKLKDLNVDYARGESKLLSESSSESEEESECDESDGVEHAWGELDHDAEQTKEVTNRFAVCNMDWDRIRAIDLMVLFNSFLPPGGVIKSVTIYPSDFGLKRMKEEEVKGPIELVEMKNEVKVNQENDEASEGSKYHMEKLRQYQLNRLKYYYAVVVCDSIPTANKIYSECDGLEYESSATKLDLRFIPDTMKFDQQPKEVCDKLPEQGKYQPRFFTTTALQQAKVDLTWDETDPTRIEVTQKLANGDSDIPEGDLQAYLASSSASEESEIENNQEENEIEPAHKNDHPIDKYKHLLHEIEKKEEEKKKKDIEMEVTWGIDIEEKTRKLVKEKMAKKDEKTPFEQYLEKRKEKRKEKREKIKKSTNNSDNDSEDSVDIDFNDPYFKEEFQNAEFQPKNKKNKIVSTENDDINNQKKAELELLLLDEDDDKKHFSLKKIQEADETLNRKRKNKSKKSESENLEKEDNFQINVNDERFSALYSSHHFNLDPTDPHFKRTKGMELLVEEKLKRRSSNISHINNEKKKLKTDKIGTELSMLVKSVKQKTKLLTKRKQDIIQ</sequence>
<evidence type="ECO:0000313" key="10">
    <source>
        <dbReference type="RefSeq" id="XP_025836058.1"/>
    </source>
</evidence>
<dbReference type="PANTHER" id="PTHR12202">
    <property type="entry name" value="ESF1 HOMOLOG"/>
    <property type="match status" value="1"/>
</dbReference>
<dbReference type="GO" id="GO:0005730">
    <property type="term" value="C:nucleolus"/>
    <property type="evidence" value="ECO:0007669"/>
    <property type="project" value="UniProtKB-SubCell"/>
</dbReference>
<evidence type="ECO:0000256" key="1">
    <source>
        <dbReference type="ARBA" id="ARBA00004604"/>
    </source>
</evidence>
<feature type="compositionally biased region" description="Basic and acidic residues" evidence="5">
    <location>
        <begin position="79"/>
        <end position="105"/>
    </location>
</feature>
<dbReference type="Pfam" id="PF08159">
    <property type="entry name" value="NUC153"/>
    <property type="match status" value="1"/>
</dbReference>
<organism evidence="8 9">
    <name type="scientific">Agrilus planipennis</name>
    <name type="common">Emerald ash borer</name>
    <name type="synonym">Agrilus marcopoli</name>
    <dbReference type="NCBI Taxonomy" id="224129"/>
    <lineage>
        <taxon>Eukaryota</taxon>
        <taxon>Metazoa</taxon>
        <taxon>Ecdysozoa</taxon>
        <taxon>Arthropoda</taxon>
        <taxon>Hexapoda</taxon>
        <taxon>Insecta</taxon>
        <taxon>Pterygota</taxon>
        <taxon>Neoptera</taxon>
        <taxon>Endopterygota</taxon>
        <taxon>Coleoptera</taxon>
        <taxon>Polyphaga</taxon>
        <taxon>Elateriformia</taxon>
        <taxon>Buprestoidea</taxon>
        <taxon>Buprestidae</taxon>
        <taxon>Agrilinae</taxon>
        <taxon>Agrilus</taxon>
    </lineage>
</organism>
<dbReference type="Proteomes" id="UP000192223">
    <property type="component" value="Unplaced"/>
</dbReference>
<dbReference type="GO" id="GO:0003723">
    <property type="term" value="F:RNA binding"/>
    <property type="evidence" value="ECO:0007669"/>
    <property type="project" value="TreeGrafter"/>
</dbReference>
<protein>
    <submittedName>
        <fullName evidence="9 10">ESF1 homolog</fullName>
    </submittedName>
</protein>
<evidence type="ECO:0000313" key="8">
    <source>
        <dbReference type="Proteomes" id="UP000192223"/>
    </source>
</evidence>
<evidence type="ECO:0000256" key="3">
    <source>
        <dbReference type="ARBA" id="ARBA00023054"/>
    </source>
</evidence>
<dbReference type="GeneID" id="108733260"/>
<dbReference type="Pfam" id="PF25121">
    <property type="entry name" value="RRM_ESF1"/>
    <property type="match status" value="1"/>
</dbReference>
<dbReference type="RefSeq" id="XP_018319855.1">
    <property type="nucleotide sequence ID" value="XM_018464353.2"/>
</dbReference>
<dbReference type="InterPro" id="IPR039754">
    <property type="entry name" value="Esf1"/>
</dbReference>
<feature type="compositionally biased region" description="Basic residues" evidence="5">
    <location>
        <begin position="478"/>
        <end position="490"/>
    </location>
</feature>
<evidence type="ECO:0000259" key="6">
    <source>
        <dbReference type="Pfam" id="PF08159"/>
    </source>
</evidence>
<evidence type="ECO:0000313" key="9">
    <source>
        <dbReference type="RefSeq" id="XP_018319855.1"/>
    </source>
</evidence>
<evidence type="ECO:0000256" key="5">
    <source>
        <dbReference type="SAM" id="MobiDB-lite"/>
    </source>
</evidence>
<feature type="region of interest" description="Disordered" evidence="5">
    <location>
        <begin position="44"/>
        <end position="105"/>
    </location>
</feature>
<dbReference type="InterPro" id="IPR012580">
    <property type="entry name" value="NUC153"/>
</dbReference>
<dbReference type="GO" id="GO:0006364">
    <property type="term" value="P:rRNA processing"/>
    <property type="evidence" value="ECO:0007669"/>
    <property type="project" value="InterPro"/>
</dbReference>
<evidence type="ECO:0000256" key="4">
    <source>
        <dbReference type="ARBA" id="ARBA00023242"/>
    </source>
</evidence>
<feature type="compositionally biased region" description="Basic and acidic residues" evidence="5">
    <location>
        <begin position="460"/>
        <end position="477"/>
    </location>
</feature>
<feature type="region of interest" description="Disordered" evidence="5">
    <location>
        <begin position="143"/>
        <end position="164"/>
    </location>
</feature>
<feature type="compositionally biased region" description="Acidic residues" evidence="5">
    <location>
        <begin position="151"/>
        <end position="163"/>
    </location>
</feature>
<dbReference type="OrthoDB" id="431825at2759"/>
<keyword evidence="3" id="KW-0175">Coiled coil</keyword>
<accession>A0A1W4WIL0</accession>
<feature type="compositionally biased region" description="Basic and acidic residues" evidence="5">
    <location>
        <begin position="581"/>
        <end position="592"/>
    </location>
</feature>
<dbReference type="RefSeq" id="XP_025836058.1">
    <property type="nucleotide sequence ID" value="XM_025980273.1"/>
</dbReference>
<dbReference type="InterPro" id="IPR056750">
    <property type="entry name" value="RRM_ESF1"/>
</dbReference>
<evidence type="ECO:0000259" key="7">
    <source>
        <dbReference type="Pfam" id="PF25121"/>
    </source>
</evidence>
<comment type="similarity">
    <text evidence="2">Belongs to the ESF1 family.</text>
</comment>
<dbReference type="STRING" id="224129.A0A1W4WIL0"/>
<feature type="compositionally biased region" description="Basic and acidic residues" evidence="5">
    <location>
        <begin position="408"/>
        <end position="417"/>
    </location>
</feature>
<feature type="domain" description="ESF1 RRM" evidence="7">
    <location>
        <begin position="183"/>
        <end position="329"/>
    </location>
</feature>
<dbReference type="PANTHER" id="PTHR12202:SF0">
    <property type="entry name" value="ESF1 HOMOLOG"/>
    <property type="match status" value="1"/>
</dbReference>
<proteinExistence type="inferred from homology"/>
<feature type="region of interest" description="Disordered" evidence="5">
    <location>
        <begin position="387"/>
        <end position="417"/>
    </location>
</feature>
<dbReference type="KEGG" id="apln:112906342"/>
<feature type="domain" description="NUC153" evidence="6">
    <location>
        <begin position="600"/>
        <end position="628"/>
    </location>
</feature>
<feature type="region of interest" description="Disordered" evidence="5">
    <location>
        <begin position="460"/>
        <end position="538"/>
    </location>
</feature>
<dbReference type="AlphaFoldDB" id="A0A1W4WIL0"/>
<evidence type="ECO:0000256" key="2">
    <source>
        <dbReference type="ARBA" id="ARBA00009087"/>
    </source>
</evidence>
<gene>
    <name evidence="9" type="primary">LOC108733260</name>
    <name evidence="10" type="synonym">LOC112906342</name>
</gene>
<reference evidence="9 10" key="1">
    <citation type="submission" date="2025-04" db="UniProtKB">
        <authorList>
            <consortium name="RefSeq"/>
        </authorList>
    </citation>
    <scope>IDENTIFICATION</scope>
    <source>
        <tissue evidence="9 10">Entire body</tissue>
    </source>
</reference>
<keyword evidence="4" id="KW-0539">Nucleus</keyword>
<feature type="region of interest" description="Disordered" evidence="5">
    <location>
        <begin position="572"/>
        <end position="592"/>
    </location>
</feature>
<comment type="subcellular location">
    <subcellularLocation>
        <location evidence="1">Nucleus</location>
        <location evidence="1">Nucleolus</location>
    </subcellularLocation>
</comment>
<name>A0A1W4WIL0_AGRPL</name>